<comment type="caution">
    <text evidence="1">The sequence shown here is derived from an EMBL/GenBank/DDBJ whole genome shotgun (WGS) entry which is preliminary data.</text>
</comment>
<evidence type="ECO:0000313" key="1">
    <source>
        <dbReference type="EMBL" id="MEQ3363305.1"/>
    </source>
</evidence>
<keyword evidence="2" id="KW-1185">Reference proteome</keyword>
<dbReference type="Proteomes" id="UP001487305">
    <property type="component" value="Unassembled WGS sequence"/>
</dbReference>
<evidence type="ECO:0008006" key="3">
    <source>
        <dbReference type="Google" id="ProtNLM"/>
    </source>
</evidence>
<name>A0ABV1JEQ4_9ACTN</name>
<evidence type="ECO:0000313" key="2">
    <source>
        <dbReference type="Proteomes" id="UP001487305"/>
    </source>
</evidence>
<organism evidence="1 2">
    <name type="scientific">Raoultibacter massiliensis</name>
    <dbReference type="NCBI Taxonomy" id="1852371"/>
    <lineage>
        <taxon>Bacteria</taxon>
        <taxon>Bacillati</taxon>
        <taxon>Actinomycetota</taxon>
        <taxon>Coriobacteriia</taxon>
        <taxon>Eggerthellales</taxon>
        <taxon>Eggerthellaceae</taxon>
        <taxon>Raoultibacter</taxon>
    </lineage>
</organism>
<sequence>MCQTCIGCGKCTGEVAPPLAPGTCPLCGYENDARALACSQCGTFLPAPPGRATSLKAESTDKR</sequence>
<accession>A0ABV1JEQ4</accession>
<dbReference type="RefSeq" id="WP_349227585.1">
    <property type="nucleotide sequence ID" value="NZ_DBFADM010000052.1"/>
</dbReference>
<protein>
    <recommendedName>
        <fullName evidence="3">DZANK-type domain-containing protein</fullName>
    </recommendedName>
</protein>
<gene>
    <name evidence="1" type="ORF">AAA083_10005</name>
</gene>
<proteinExistence type="predicted"/>
<reference evidence="1 2" key="1">
    <citation type="submission" date="2024-04" db="EMBL/GenBank/DDBJ databases">
        <title>Human intestinal bacterial collection.</title>
        <authorList>
            <person name="Pauvert C."/>
            <person name="Hitch T.C.A."/>
            <person name="Clavel T."/>
        </authorList>
    </citation>
    <scope>NUCLEOTIDE SEQUENCE [LARGE SCALE GENOMIC DNA]</scope>
    <source>
        <strain evidence="1 2">CLA-KB-H42</strain>
    </source>
</reference>
<dbReference type="EMBL" id="JBBNOP010000008">
    <property type="protein sequence ID" value="MEQ3363305.1"/>
    <property type="molecule type" value="Genomic_DNA"/>
</dbReference>